<name>A0AB34PQR0_CANAX</name>
<evidence type="ECO:0000256" key="1">
    <source>
        <dbReference type="ARBA" id="ARBA00004123"/>
    </source>
</evidence>
<evidence type="ECO:0000313" key="9">
    <source>
        <dbReference type="EMBL" id="KGR08596.1"/>
    </source>
</evidence>
<dbReference type="Pfam" id="PF00172">
    <property type="entry name" value="Zn_clus"/>
    <property type="match status" value="1"/>
</dbReference>
<accession>A0AB34PQR0</accession>
<evidence type="ECO:0000256" key="3">
    <source>
        <dbReference type="ARBA" id="ARBA00023015"/>
    </source>
</evidence>
<dbReference type="InterPro" id="IPR001138">
    <property type="entry name" value="Zn2Cys6_DnaBD"/>
</dbReference>
<dbReference type="CDD" id="cd00067">
    <property type="entry name" value="GAL4"/>
    <property type="match status" value="1"/>
</dbReference>
<proteinExistence type="predicted"/>
<evidence type="ECO:0000256" key="5">
    <source>
        <dbReference type="ARBA" id="ARBA00023163"/>
    </source>
</evidence>
<dbReference type="SMART" id="SM00906">
    <property type="entry name" value="Fungal_trans"/>
    <property type="match status" value="1"/>
</dbReference>
<evidence type="ECO:0000256" key="2">
    <source>
        <dbReference type="ARBA" id="ARBA00022723"/>
    </source>
</evidence>
<dbReference type="EMBL" id="AJIX01000028">
    <property type="protein sequence ID" value="KGR08596.1"/>
    <property type="molecule type" value="Genomic_DNA"/>
</dbReference>
<dbReference type="GO" id="GO:0005634">
    <property type="term" value="C:nucleus"/>
    <property type="evidence" value="ECO:0007669"/>
    <property type="project" value="UniProtKB-SubCell"/>
</dbReference>
<keyword evidence="6" id="KW-0539">Nucleus</keyword>
<evidence type="ECO:0000313" key="10">
    <source>
        <dbReference type="Proteomes" id="UP000030161"/>
    </source>
</evidence>
<evidence type="ECO:0000256" key="7">
    <source>
        <dbReference type="SAM" id="MobiDB-lite"/>
    </source>
</evidence>
<feature type="region of interest" description="Disordered" evidence="7">
    <location>
        <begin position="1"/>
        <end position="33"/>
    </location>
</feature>
<dbReference type="GO" id="GO:0000981">
    <property type="term" value="F:DNA-binding transcription factor activity, RNA polymerase II-specific"/>
    <property type="evidence" value="ECO:0007669"/>
    <property type="project" value="InterPro"/>
</dbReference>
<dbReference type="SMART" id="SM00066">
    <property type="entry name" value="GAL4"/>
    <property type="match status" value="1"/>
</dbReference>
<dbReference type="InterPro" id="IPR050987">
    <property type="entry name" value="AtrR-like"/>
</dbReference>
<dbReference type="GO" id="GO:0003677">
    <property type="term" value="F:DNA binding"/>
    <property type="evidence" value="ECO:0007669"/>
    <property type="project" value="UniProtKB-KW"/>
</dbReference>
<feature type="compositionally biased region" description="Polar residues" evidence="7">
    <location>
        <begin position="868"/>
        <end position="880"/>
    </location>
</feature>
<dbReference type="FunFam" id="4.10.240.10:FF:000076">
    <property type="entry name" value="Tac1p"/>
    <property type="match status" value="1"/>
</dbReference>
<organism evidence="9 10">
    <name type="scientific">Candida albicans P78048</name>
    <dbReference type="NCBI Taxonomy" id="1094989"/>
    <lineage>
        <taxon>Eukaryota</taxon>
        <taxon>Fungi</taxon>
        <taxon>Dikarya</taxon>
        <taxon>Ascomycota</taxon>
        <taxon>Saccharomycotina</taxon>
        <taxon>Pichiomycetes</taxon>
        <taxon>Debaryomycetaceae</taxon>
        <taxon>Candida/Lodderomyces clade</taxon>
        <taxon>Candida</taxon>
    </lineage>
</organism>
<keyword evidence="2" id="KW-0479">Metal-binding</keyword>
<keyword evidence="5" id="KW-0804">Transcription</keyword>
<reference evidence="9 10" key="1">
    <citation type="submission" date="2013-12" db="EMBL/GenBank/DDBJ databases">
        <title>The Genome Sequence of Candida albicans P78048.</title>
        <authorList>
            <consortium name="The Broad Institute Genome Sequencing Platform"/>
            <consortium name="The Broad Institute Genome Sequencing Center for Infectious Disease"/>
            <person name="Cuomo C."/>
            <person name="Bennett R."/>
            <person name="Hirakawa M."/>
            <person name="Noverr M."/>
            <person name="Mitchell A."/>
            <person name="Young S.K."/>
            <person name="Zeng Q."/>
            <person name="Gargeya S."/>
            <person name="Fitzgerald M."/>
            <person name="Abouelleil A."/>
            <person name="Alvarado L."/>
            <person name="Berlin A.M."/>
            <person name="Chapman S.B."/>
            <person name="Dewar J."/>
            <person name="Goldberg J."/>
            <person name="Griggs A."/>
            <person name="Gujja S."/>
            <person name="Hansen M."/>
            <person name="Howarth C."/>
            <person name="Imamovic A."/>
            <person name="Larimer J."/>
            <person name="McCowan C."/>
            <person name="Murphy C."/>
            <person name="Pearson M."/>
            <person name="Priest M."/>
            <person name="Roberts A."/>
            <person name="Saif S."/>
            <person name="Shea T."/>
            <person name="Sykes S."/>
            <person name="Wortman J."/>
            <person name="Nusbaum C."/>
            <person name="Birren B."/>
        </authorList>
    </citation>
    <scope>NUCLEOTIDE SEQUENCE [LARGE SCALE GENOMIC DNA]</scope>
    <source>
        <strain evidence="9 10">P78048</strain>
    </source>
</reference>
<feature type="compositionally biased region" description="Polar residues" evidence="7">
    <location>
        <begin position="1"/>
        <end position="29"/>
    </location>
</feature>
<protein>
    <recommendedName>
        <fullName evidence="8">Zn(2)-C6 fungal-type domain-containing protein</fullName>
    </recommendedName>
</protein>
<dbReference type="GO" id="GO:0008270">
    <property type="term" value="F:zinc ion binding"/>
    <property type="evidence" value="ECO:0007669"/>
    <property type="project" value="InterPro"/>
</dbReference>
<gene>
    <name evidence="9" type="ORF">MG3_04155</name>
</gene>
<dbReference type="CDD" id="cd12148">
    <property type="entry name" value="fungal_TF_MHR"/>
    <property type="match status" value="1"/>
</dbReference>
<comment type="subcellular location">
    <subcellularLocation>
        <location evidence="1">Nucleus</location>
    </subcellularLocation>
</comment>
<dbReference type="AlphaFoldDB" id="A0AB34PQR0"/>
<feature type="region of interest" description="Disordered" evidence="7">
    <location>
        <begin position="72"/>
        <end position="106"/>
    </location>
</feature>
<dbReference type="Pfam" id="PF04082">
    <property type="entry name" value="Fungal_trans"/>
    <property type="match status" value="1"/>
</dbReference>
<dbReference type="PROSITE" id="PS00463">
    <property type="entry name" value="ZN2_CY6_FUNGAL_1"/>
    <property type="match status" value="1"/>
</dbReference>
<dbReference type="PANTHER" id="PTHR46910">
    <property type="entry name" value="TRANSCRIPTION FACTOR PDR1"/>
    <property type="match status" value="1"/>
</dbReference>
<dbReference type="PROSITE" id="PS50048">
    <property type="entry name" value="ZN2_CY6_FUNGAL_2"/>
    <property type="match status" value="1"/>
</dbReference>
<feature type="region of interest" description="Disordered" evidence="7">
    <location>
        <begin position="868"/>
        <end position="902"/>
    </location>
</feature>
<evidence type="ECO:0000259" key="8">
    <source>
        <dbReference type="PROSITE" id="PS50048"/>
    </source>
</evidence>
<keyword evidence="4" id="KW-0238">DNA-binding</keyword>
<dbReference type="Gene3D" id="4.10.240.10">
    <property type="entry name" value="Zn(2)-C6 fungal-type DNA-binding domain"/>
    <property type="match status" value="1"/>
</dbReference>
<dbReference type="Proteomes" id="UP000030161">
    <property type="component" value="Unassembled WGS sequence"/>
</dbReference>
<feature type="domain" description="Zn(2)-C6 fungal-type" evidence="8">
    <location>
        <begin position="39"/>
        <end position="70"/>
    </location>
</feature>
<dbReference type="InterPro" id="IPR036864">
    <property type="entry name" value="Zn2-C6_fun-type_DNA-bd_sf"/>
</dbReference>
<feature type="compositionally biased region" description="Low complexity" evidence="7">
    <location>
        <begin position="881"/>
        <end position="902"/>
    </location>
</feature>
<dbReference type="GO" id="GO:0006351">
    <property type="term" value="P:DNA-templated transcription"/>
    <property type="evidence" value="ECO:0007669"/>
    <property type="project" value="InterPro"/>
</dbReference>
<dbReference type="SUPFAM" id="SSF57701">
    <property type="entry name" value="Zn2/Cys6 DNA-binding domain"/>
    <property type="match status" value="1"/>
</dbReference>
<sequence length="981" mass="111649">MDTSSSSGTHPSTFNNLTKQQELTGNDPNDTNRKRIRVACDSCRRKKIKCNGSYPCGNCIQAKNTSNCHFTERPVRKKLKPTKQDNKSTANSNGVSKRKYNDTVSGNSINIKTEKQENTTFGINDNKSSDLESRLSRIENSMSRMMHTLENFSQNFMTQAIRNNHSNSSMFNNNSLSPTPSEDFNKSAFDSEEQQTSHNYKNLKDHAKDANELLKLRNWDEFVGTHSITCIFSRESLDWMEKTLGSYGEEYLTPIRNLPLVFHSELKPYIMKWIDPPVVDKLQRKKLLESPFPTDSKLISKLIDLYYEETSMINILVDESRVRSLFAAYYNNFAEPIATKRRRFKLSELLLMTSILLISLSCLTEDDFSEERITTPASSTSSNYSAASANLLGDYSKNRLIALQNSLENSAIFYYHRISVISEGLETVEALLMFIIYVESNWLTSFFNYTIITVTIRFAQEIGLHRAETYNNLDLEEATKRRKIWWFCYFFDIEFSFKSGKPPVINTNDVTTNSDEDLLRVITQLKQYGPLSPKDRMYSPVCHTISTSLLDLSGSDSICLDILKIIQSGDILDDPFYFQFCALLQSRIRSNSYHDLFIASAEKRDFSSISNTLEKLNADMFELAMYLADEAKPRFYNDPKFTSVQASTGTSIRRDTILAMKLTFFSHLMIINRYPLMIATEDSKFDDRVIKFRNLSLDSARTILMLIKGWHRESASALFYNWAIYFPVAAYLVLVAAIINHPQLPESGTNLNLLIETSLSFFKSSKQWNSSKDSQNKQQNSTICVNKIVAIELIVRLMLRVVIKVYELHNNVEILANNPALQNHLQEAQEKFPDIFQNHAEFTSKMIALVGASPFGGCGSRNTSSCNLRDNSTNHGQNNMNPSPTITNNTYNSNINTGSNSTGEPQVCYAQSPSYNASLSNIINNESTGRSPATLTSINQPMMNENYDLFNDYLIDNSAVNLPFSQFNNLPNFFFDNNLGI</sequence>
<evidence type="ECO:0000256" key="4">
    <source>
        <dbReference type="ARBA" id="ARBA00023125"/>
    </source>
</evidence>
<keyword evidence="3" id="KW-0805">Transcription regulation</keyword>
<dbReference type="InterPro" id="IPR007219">
    <property type="entry name" value="XnlR_reg_dom"/>
</dbReference>
<dbReference type="PANTHER" id="PTHR46910:SF37">
    <property type="entry name" value="ZN(II)2CYS6 TRANSCRIPTION FACTOR (EUROFUNG)"/>
    <property type="match status" value="1"/>
</dbReference>
<comment type="caution">
    <text evidence="9">The sequence shown here is derived from an EMBL/GenBank/DDBJ whole genome shotgun (WGS) entry which is preliminary data.</text>
</comment>
<evidence type="ECO:0000256" key="6">
    <source>
        <dbReference type="ARBA" id="ARBA00023242"/>
    </source>
</evidence>